<evidence type="ECO:0000313" key="19">
    <source>
        <dbReference type="Proteomes" id="UP000634004"/>
    </source>
</evidence>
<dbReference type="PANTHER" id="PTHR21256">
    <property type="entry name" value="HISTIDINOL DEHYDROGENASE HDH"/>
    <property type="match status" value="1"/>
</dbReference>
<feature type="binding site" evidence="11 16">
    <location>
        <position position="260"/>
    </location>
    <ligand>
        <name>Zn(2+)</name>
        <dbReference type="ChEBI" id="CHEBI:29105"/>
    </ligand>
</feature>
<evidence type="ECO:0000256" key="16">
    <source>
        <dbReference type="PIRSR" id="PIRSR000099-4"/>
    </source>
</evidence>
<feature type="binding site" evidence="11 15">
    <location>
        <position position="263"/>
    </location>
    <ligand>
        <name>substrate</name>
    </ligand>
</feature>
<dbReference type="Proteomes" id="UP000634004">
    <property type="component" value="Unassembled WGS sequence"/>
</dbReference>
<dbReference type="EC" id="1.1.1.23" evidence="3 11"/>
<comment type="similarity">
    <text evidence="2 11 12 17">Belongs to the histidinol dehydrogenase family.</text>
</comment>
<evidence type="ECO:0000256" key="2">
    <source>
        <dbReference type="ARBA" id="ARBA00010178"/>
    </source>
</evidence>
<keyword evidence="4 11" id="KW-0028">Amino-acid biosynthesis</keyword>
<dbReference type="InterPro" id="IPR016161">
    <property type="entry name" value="Ald_DH/histidinol_DH"/>
</dbReference>
<dbReference type="UniPathway" id="UPA00031">
    <property type="reaction ID" value="UER00014"/>
</dbReference>
<evidence type="ECO:0000256" key="14">
    <source>
        <dbReference type="PIRSR" id="PIRSR000099-2"/>
    </source>
</evidence>
<comment type="cofactor">
    <cofactor evidence="11 16">
        <name>Zn(2+)</name>
        <dbReference type="ChEBI" id="CHEBI:29105"/>
    </cofactor>
    <text evidence="11 16">Binds 1 zinc ion per subunit.</text>
</comment>
<dbReference type="PIRSF" id="PIRSF000099">
    <property type="entry name" value="Histidinol_dh"/>
    <property type="match status" value="1"/>
</dbReference>
<feature type="binding site" evidence="11 15">
    <location>
        <position position="238"/>
    </location>
    <ligand>
        <name>substrate</name>
    </ligand>
</feature>
<dbReference type="GO" id="GO:0008270">
    <property type="term" value="F:zinc ion binding"/>
    <property type="evidence" value="ECO:0007669"/>
    <property type="project" value="UniProtKB-UniRule"/>
</dbReference>
<feature type="binding site" evidence="11 15">
    <location>
        <position position="328"/>
    </location>
    <ligand>
        <name>substrate</name>
    </ligand>
</feature>
<feature type="binding site" evidence="11 15">
    <location>
        <position position="415"/>
    </location>
    <ligand>
        <name>substrate</name>
    </ligand>
</feature>
<feature type="active site" description="Proton acceptor" evidence="11 13">
    <location>
        <position position="327"/>
    </location>
</feature>
<keyword evidence="9 11" id="KW-0368">Histidine biosynthesis</keyword>
<evidence type="ECO:0000256" key="3">
    <source>
        <dbReference type="ARBA" id="ARBA00012965"/>
    </source>
</evidence>
<evidence type="ECO:0000313" key="18">
    <source>
        <dbReference type="EMBL" id="GHA84052.1"/>
    </source>
</evidence>
<comment type="catalytic activity">
    <reaction evidence="10 11">
        <text>L-histidinol + 2 NAD(+) + H2O = L-histidine + 2 NADH + 3 H(+)</text>
        <dbReference type="Rhea" id="RHEA:20641"/>
        <dbReference type="ChEBI" id="CHEBI:15377"/>
        <dbReference type="ChEBI" id="CHEBI:15378"/>
        <dbReference type="ChEBI" id="CHEBI:57540"/>
        <dbReference type="ChEBI" id="CHEBI:57595"/>
        <dbReference type="ChEBI" id="CHEBI:57699"/>
        <dbReference type="ChEBI" id="CHEBI:57945"/>
        <dbReference type="EC" id="1.1.1.23"/>
    </reaction>
</comment>
<evidence type="ECO:0000256" key="9">
    <source>
        <dbReference type="ARBA" id="ARBA00023102"/>
    </source>
</evidence>
<evidence type="ECO:0000256" key="7">
    <source>
        <dbReference type="ARBA" id="ARBA00023002"/>
    </source>
</evidence>
<evidence type="ECO:0000256" key="6">
    <source>
        <dbReference type="ARBA" id="ARBA00022833"/>
    </source>
</evidence>
<gene>
    <name evidence="11 18" type="primary">hisD</name>
    <name evidence="18" type="ORF">GCM10009069_04290</name>
</gene>
<dbReference type="AlphaFoldDB" id="A0A8J3CQE7"/>
<dbReference type="Gene3D" id="1.20.5.1300">
    <property type="match status" value="1"/>
</dbReference>
<name>A0A8J3CQE7_9PROT</name>
<evidence type="ECO:0000256" key="8">
    <source>
        <dbReference type="ARBA" id="ARBA00023027"/>
    </source>
</evidence>
<dbReference type="EMBL" id="BMZH01000001">
    <property type="protein sequence ID" value="GHA84052.1"/>
    <property type="molecule type" value="Genomic_DNA"/>
</dbReference>
<reference evidence="18" key="2">
    <citation type="submission" date="2020-09" db="EMBL/GenBank/DDBJ databases">
        <authorList>
            <person name="Sun Q."/>
            <person name="Kim S."/>
        </authorList>
    </citation>
    <scope>NUCLEOTIDE SEQUENCE</scope>
    <source>
        <strain evidence="18">KCTC 32513</strain>
    </source>
</reference>
<dbReference type="HAMAP" id="MF_01024">
    <property type="entry name" value="HisD"/>
    <property type="match status" value="1"/>
</dbReference>
<dbReference type="InterPro" id="IPR001692">
    <property type="entry name" value="Histidinol_DH_CS"/>
</dbReference>
<feature type="binding site" evidence="11 16">
    <location>
        <position position="263"/>
    </location>
    <ligand>
        <name>Zn(2+)</name>
        <dbReference type="ChEBI" id="CHEBI:29105"/>
    </ligand>
</feature>
<sequence>MRRFVWTNLNAEERERALARPKEIADTALMARVQDILADVKTRGDKAISDYTRRFDTDAPVQLSVPQEALEAAWNALDAADQAVIERARRNVKTFHAAQMPADIEVETEPGVICRRETRAIDTAGLYIPGGTAPLVSTLIMLATPAKVAGVRRRVVVTPPGKDGKIDPVILACAFRCNVTDVFAVGGAQAIAALAYGTDTIPRCDKIFGPGNAYVAAAKSLVAQEPGGPAIDMPAGPSEAMVICDETADPAFIASDLLSQAEHDRVAQVICVSCCPHVSTAVEVELGKQLQGLSRKDIATDALSHARMIVTDDRADIVDIVNRYAPEHLIVQMDSPELLVPAIRNAGSIFLGPWTPESVGDYASGTNHTLPTNGSARAYSGITIESFLKFVSVQRLTKAGLKSLGPVVQRLADMEGLDAHRNAVTLRLESMQ</sequence>
<evidence type="ECO:0000256" key="10">
    <source>
        <dbReference type="ARBA" id="ARBA00049489"/>
    </source>
</evidence>
<dbReference type="CDD" id="cd06572">
    <property type="entry name" value="Histidinol_dh"/>
    <property type="match status" value="1"/>
</dbReference>
<feature type="binding site" evidence="11 14">
    <location>
        <position position="189"/>
    </location>
    <ligand>
        <name>NAD(+)</name>
        <dbReference type="ChEBI" id="CHEBI:57540"/>
    </ligand>
</feature>
<dbReference type="GO" id="GO:0005829">
    <property type="term" value="C:cytosol"/>
    <property type="evidence" value="ECO:0007669"/>
    <property type="project" value="TreeGrafter"/>
</dbReference>
<evidence type="ECO:0000256" key="5">
    <source>
        <dbReference type="ARBA" id="ARBA00022723"/>
    </source>
</evidence>
<evidence type="ECO:0000256" key="13">
    <source>
        <dbReference type="PIRSR" id="PIRSR000099-1"/>
    </source>
</evidence>
<keyword evidence="8 11" id="KW-0520">NAD</keyword>
<evidence type="ECO:0000256" key="11">
    <source>
        <dbReference type="HAMAP-Rule" id="MF_01024"/>
    </source>
</evidence>
<comment type="caution">
    <text evidence="18">The sequence shown here is derived from an EMBL/GenBank/DDBJ whole genome shotgun (WGS) entry which is preliminary data.</text>
</comment>
<feature type="binding site" evidence="11 16">
    <location>
        <position position="420"/>
    </location>
    <ligand>
        <name>Zn(2+)</name>
        <dbReference type="ChEBI" id="CHEBI:29105"/>
    </ligand>
</feature>
<feature type="binding site" evidence="11 14">
    <location>
        <position position="212"/>
    </location>
    <ligand>
        <name>NAD(+)</name>
        <dbReference type="ChEBI" id="CHEBI:57540"/>
    </ligand>
</feature>
<comment type="function">
    <text evidence="11">Catalyzes the sequential NAD-dependent oxidations of L-histidinol to L-histidinaldehyde and then to L-histidine.</text>
</comment>
<dbReference type="FunFam" id="1.20.5.1300:FF:000002">
    <property type="entry name" value="Histidinol dehydrogenase, chloroplastic"/>
    <property type="match status" value="1"/>
</dbReference>
<dbReference type="GO" id="GO:0004399">
    <property type="term" value="F:histidinol dehydrogenase activity"/>
    <property type="evidence" value="ECO:0007669"/>
    <property type="project" value="UniProtKB-UniRule"/>
</dbReference>
<protein>
    <recommendedName>
        <fullName evidence="3 11">Histidinol dehydrogenase</fullName>
        <shortName evidence="11">HDH</shortName>
        <ecNumber evidence="3 11">1.1.1.23</ecNumber>
    </recommendedName>
</protein>
<evidence type="ECO:0000256" key="17">
    <source>
        <dbReference type="RuleBase" id="RU004175"/>
    </source>
</evidence>
<evidence type="ECO:0000256" key="4">
    <source>
        <dbReference type="ARBA" id="ARBA00022605"/>
    </source>
</evidence>
<proteinExistence type="inferred from homology"/>
<dbReference type="GO" id="GO:0051287">
    <property type="term" value="F:NAD binding"/>
    <property type="evidence" value="ECO:0007669"/>
    <property type="project" value="InterPro"/>
</dbReference>
<feature type="active site" description="Proton acceptor" evidence="11 13">
    <location>
        <position position="328"/>
    </location>
</feature>
<feature type="binding site" evidence="11 14">
    <location>
        <position position="127"/>
    </location>
    <ligand>
        <name>NAD(+)</name>
        <dbReference type="ChEBI" id="CHEBI:57540"/>
    </ligand>
</feature>
<evidence type="ECO:0000256" key="1">
    <source>
        <dbReference type="ARBA" id="ARBA00004940"/>
    </source>
</evidence>
<keyword evidence="19" id="KW-1185">Reference proteome</keyword>
<organism evidence="18 19">
    <name type="scientific">Algimonas arctica</name>
    <dbReference type="NCBI Taxonomy" id="1479486"/>
    <lineage>
        <taxon>Bacteria</taxon>
        <taxon>Pseudomonadati</taxon>
        <taxon>Pseudomonadota</taxon>
        <taxon>Alphaproteobacteria</taxon>
        <taxon>Maricaulales</taxon>
        <taxon>Robiginitomaculaceae</taxon>
        <taxon>Algimonas</taxon>
    </lineage>
</organism>
<comment type="pathway">
    <text evidence="1 11">Amino-acid biosynthesis; L-histidine biosynthesis; L-histidine from 5-phospho-alpha-D-ribose 1-diphosphate: step 9/9.</text>
</comment>
<keyword evidence="5 11" id="KW-0479">Metal-binding</keyword>
<reference evidence="18" key="1">
    <citation type="journal article" date="2014" name="Int. J. Syst. Evol. Microbiol.">
        <title>Complete genome sequence of Corynebacterium casei LMG S-19264T (=DSM 44701T), isolated from a smear-ripened cheese.</title>
        <authorList>
            <consortium name="US DOE Joint Genome Institute (JGI-PGF)"/>
            <person name="Walter F."/>
            <person name="Albersmeier A."/>
            <person name="Kalinowski J."/>
            <person name="Ruckert C."/>
        </authorList>
    </citation>
    <scope>NUCLEOTIDE SEQUENCE</scope>
    <source>
        <strain evidence="18">KCTC 32513</strain>
    </source>
</reference>
<dbReference type="FunFam" id="3.40.50.1980:FF:000001">
    <property type="entry name" value="Histidinol dehydrogenase"/>
    <property type="match status" value="1"/>
</dbReference>
<feature type="binding site" evidence="11 16">
    <location>
        <position position="361"/>
    </location>
    <ligand>
        <name>Zn(2+)</name>
        <dbReference type="ChEBI" id="CHEBI:29105"/>
    </ligand>
</feature>
<evidence type="ECO:0000256" key="12">
    <source>
        <dbReference type="PIRNR" id="PIRNR000099"/>
    </source>
</evidence>
<dbReference type="GO" id="GO:0000105">
    <property type="term" value="P:L-histidine biosynthetic process"/>
    <property type="evidence" value="ECO:0007669"/>
    <property type="project" value="UniProtKB-UniRule"/>
</dbReference>
<keyword evidence="7 11" id="KW-0560">Oxidoreductase</keyword>
<feature type="binding site" evidence="11 15">
    <location>
        <position position="420"/>
    </location>
    <ligand>
        <name>substrate</name>
    </ligand>
</feature>
<dbReference type="PANTHER" id="PTHR21256:SF2">
    <property type="entry name" value="HISTIDINE BIOSYNTHESIS TRIFUNCTIONAL PROTEIN"/>
    <property type="match status" value="1"/>
</dbReference>
<evidence type="ECO:0000256" key="15">
    <source>
        <dbReference type="PIRSR" id="PIRSR000099-3"/>
    </source>
</evidence>
<dbReference type="NCBIfam" id="TIGR00069">
    <property type="entry name" value="hisD"/>
    <property type="match status" value="1"/>
</dbReference>
<feature type="binding site" evidence="11 15">
    <location>
        <position position="260"/>
    </location>
    <ligand>
        <name>substrate</name>
    </ligand>
</feature>
<dbReference type="InterPro" id="IPR022695">
    <property type="entry name" value="Histidinol_DH_monofunct"/>
</dbReference>
<dbReference type="InterPro" id="IPR012131">
    <property type="entry name" value="Hstdl_DH"/>
</dbReference>
<keyword evidence="6 11" id="KW-0862">Zinc</keyword>
<dbReference type="Gene3D" id="3.40.50.1980">
    <property type="entry name" value="Nitrogenase molybdenum iron protein domain"/>
    <property type="match status" value="2"/>
</dbReference>
<dbReference type="PRINTS" id="PR00083">
    <property type="entry name" value="HOLDHDRGNASE"/>
</dbReference>
<feature type="binding site" evidence="11 15">
    <location>
        <position position="361"/>
    </location>
    <ligand>
        <name>substrate</name>
    </ligand>
</feature>
<dbReference type="Pfam" id="PF00815">
    <property type="entry name" value="Histidinol_dh"/>
    <property type="match status" value="1"/>
</dbReference>
<accession>A0A8J3CQE7</accession>
<dbReference type="SUPFAM" id="SSF53720">
    <property type="entry name" value="ALDH-like"/>
    <property type="match status" value="1"/>
</dbReference>
<dbReference type="RefSeq" id="WP_189494921.1">
    <property type="nucleotide sequence ID" value="NZ_BMZH01000001.1"/>
</dbReference>
<dbReference type="PROSITE" id="PS00611">
    <property type="entry name" value="HISOL_DEHYDROGENASE"/>
    <property type="match status" value="1"/>
</dbReference>